<organism evidence="2 4">
    <name type="scientific">Devosia limi DSM 17137</name>
    <dbReference type="NCBI Taxonomy" id="1121477"/>
    <lineage>
        <taxon>Bacteria</taxon>
        <taxon>Pseudomonadati</taxon>
        <taxon>Pseudomonadota</taxon>
        <taxon>Alphaproteobacteria</taxon>
        <taxon>Hyphomicrobiales</taxon>
        <taxon>Devosiaceae</taxon>
        <taxon>Devosia</taxon>
    </lineage>
</organism>
<feature type="transmembrane region" description="Helical" evidence="1">
    <location>
        <begin position="20"/>
        <end position="45"/>
    </location>
</feature>
<dbReference type="RefSeq" id="WP_046136853.1">
    <property type="nucleotide sequence ID" value="NZ_FQVC01000007.1"/>
</dbReference>
<keyword evidence="1" id="KW-1133">Transmembrane helix</keyword>
<evidence type="ECO:0000313" key="3">
    <source>
        <dbReference type="EMBL" id="SHF42044.1"/>
    </source>
</evidence>
<sequence length="186" mass="19276">MDAIVSLYTHSDGRIARKTWWLGVLGLIVLSLIISIILGVFGLGLNMGLPAFDPSNADMAAVAEASAAAMRAGAWGSLINFAILAYPAYNLMVKRRHDRNNSGRDVAIYMAVAALLLIVQALGLGMSMVDFGGGIMMPMPSAPLSLALGALGIFGLYLLVVCGFLRGTAGSNSYGADPLDGAAATI</sequence>
<dbReference type="STRING" id="1121477.SAMN02745223_02608"/>
<evidence type="ECO:0000313" key="2">
    <source>
        <dbReference type="EMBL" id="KKB77050.1"/>
    </source>
</evidence>
<keyword evidence="4" id="KW-1185">Reference proteome</keyword>
<dbReference type="PATRIC" id="fig|1121477.3.peg.577"/>
<evidence type="ECO:0000256" key="1">
    <source>
        <dbReference type="SAM" id="Phobius"/>
    </source>
</evidence>
<dbReference type="EMBL" id="LAJF01000143">
    <property type="protein sequence ID" value="KKB77050.1"/>
    <property type="molecule type" value="Genomic_DNA"/>
</dbReference>
<keyword evidence="1" id="KW-0472">Membrane</keyword>
<dbReference type="Pfam" id="PF05656">
    <property type="entry name" value="DUF805"/>
    <property type="match status" value="1"/>
</dbReference>
<feature type="transmembrane region" description="Helical" evidence="1">
    <location>
        <begin position="146"/>
        <end position="165"/>
    </location>
</feature>
<dbReference type="InterPro" id="IPR008523">
    <property type="entry name" value="DUF805"/>
</dbReference>
<gene>
    <name evidence="3" type="ORF">SAMN02745223_02608</name>
    <name evidence="2" type="ORF">VW29_19020</name>
</gene>
<dbReference type="Proteomes" id="UP000033608">
    <property type="component" value="Unassembled WGS sequence"/>
</dbReference>
<feature type="transmembrane region" description="Helical" evidence="1">
    <location>
        <begin position="65"/>
        <end position="86"/>
    </location>
</feature>
<protein>
    <submittedName>
        <fullName evidence="3">Uncharacterized membrane protein YhaH, DUF805 family</fullName>
    </submittedName>
</protein>
<feature type="transmembrane region" description="Helical" evidence="1">
    <location>
        <begin position="106"/>
        <end position="126"/>
    </location>
</feature>
<reference evidence="3 5" key="2">
    <citation type="submission" date="2016-11" db="EMBL/GenBank/DDBJ databases">
        <authorList>
            <person name="Jaros S."/>
            <person name="Januszkiewicz K."/>
            <person name="Wedrychowicz H."/>
        </authorList>
    </citation>
    <scope>NUCLEOTIDE SEQUENCE [LARGE SCALE GENOMIC DNA]</scope>
    <source>
        <strain evidence="3 5">DSM 17137</strain>
    </source>
</reference>
<name>A0A0F5L4B1_9HYPH</name>
<evidence type="ECO:0000313" key="5">
    <source>
        <dbReference type="Proteomes" id="UP000184533"/>
    </source>
</evidence>
<accession>A0A0F5L4B1</accession>
<dbReference type="AlphaFoldDB" id="A0A0F5L4B1"/>
<evidence type="ECO:0000313" key="4">
    <source>
        <dbReference type="Proteomes" id="UP000033608"/>
    </source>
</evidence>
<dbReference type="EMBL" id="FQVC01000007">
    <property type="protein sequence ID" value="SHF42044.1"/>
    <property type="molecule type" value="Genomic_DNA"/>
</dbReference>
<dbReference type="OrthoDB" id="9812349at2"/>
<dbReference type="Proteomes" id="UP000184533">
    <property type="component" value="Unassembled WGS sequence"/>
</dbReference>
<reference evidence="2 4" key="1">
    <citation type="submission" date="2015-03" db="EMBL/GenBank/DDBJ databases">
        <authorList>
            <person name="Hassan Y.I."/>
            <person name="Lepp D."/>
            <person name="Zhou T."/>
        </authorList>
    </citation>
    <scope>NUCLEOTIDE SEQUENCE [LARGE SCALE GENOMIC DNA]</scope>
    <source>
        <strain evidence="2 4">DSM 17137</strain>
    </source>
</reference>
<proteinExistence type="predicted"/>
<dbReference type="GO" id="GO:0016020">
    <property type="term" value="C:membrane"/>
    <property type="evidence" value="ECO:0007669"/>
    <property type="project" value="InterPro"/>
</dbReference>
<keyword evidence="1" id="KW-0812">Transmembrane</keyword>